<accession>A0A4U0P688</accession>
<gene>
    <name evidence="1" type="ORF">FAZ15_01310</name>
</gene>
<reference evidence="1 2" key="1">
    <citation type="submission" date="2019-04" db="EMBL/GenBank/DDBJ databases">
        <title>Sphingobacterium olei sp. nov., isolated from oil-contaminated soil.</title>
        <authorList>
            <person name="Liu B."/>
        </authorList>
    </citation>
    <scope>NUCLEOTIDE SEQUENCE [LARGE SCALE GENOMIC DNA]</scope>
    <source>
        <strain evidence="1 2">HAL-9</strain>
    </source>
</reference>
<evidence type="ECO:0000313" key="1">
    <source>
        <dbReference type="EMBL" id="TJZ62966.1"/>
    </source>
</evidence>
<keyword evidence="2" id="KW-1185">Reference proteome</keyword>
<dbReference type="Proteomes" id="UP000306808">
    <property type="component" value="Unassembled WGS sequence"/>
</dbReference>
<organism evidence="1 2">
    <name type="scientific">Sphingobacterium olei</name>
    <dbReference type="NCBI Taxonomy" id="2571155"/>
    <lineage>
        <taxon>Bacteria</taxon>
        <taxon>Pseudomonadati</taxon>
        <taxon>Bacteroidota</taxon>
        <taxon>Sphingobacteriia</taxon>
        <taxon>Sphingobacteriales</taxon>
        <taxon>Sphingobacteriaceae</taxon>
        <taxon>Sphingobacterium</taxon>
    </lineage>
</organism>
<dbReference type="RefSeq" id="WP_136899357.1">
    <property type="nucleotide sequence ID" value="NZ_SUME01000001.1"/>
</dbReference>
<name>A0A4U0P688_9SPHI</name>
<proteinExistence type="predicted"/>
<dbReference type="AlphaFoldDB" id="A0A4U0P688"/>
<evidence type="ECO:0000313" key="2">
    <source>
        <dbReference type="Proteomes" id="UP000306808"/>
    </source>
</evidence>
<protein>
    <submittedName>
        <fullName evidence="1">Uncharacterized protein</fullName>
    </submittedName>
</protein>
<sequence>MLFYTASDKEILKIRKEIFLERGIPALYKKGFVKAPFSGSLFGWHPGIGHLYQLCRISDSKFLEMVSVDILRGDRWIQVGLNIFKLTPAVDDIEQLQGLSGIQYSIPPNSLTSMRLHSDDIRGIPLFSCDFMADHHKLKYSFTKNGFEKQVNKLSNRIEKDLNDIDFFIKRWHELYSPIKTTWEGFIEGFESMTLAERLAATGLTKRFENARKKDKEETKRILKWLKVDDSFADEGKSNSFQVL</sequence>
<comment type="caution">
    <text evidence="1">The sequence shown here is derived from an EMBL/GenBank/DDBJ whole genome shotgun (WGS) entry which is preliminary data.</text>
</comment>
<dbReference type="OrthoDB" id="851151at2"/>
<dbReference type="EMBL" id="SUME01000001">
    <property type="protein sequence ID" value="TJZ62966.1"/>
    <property type="molecule type" value="Genomic_DNA"/>
</dbReference>